<dbReference type="SUPFAM" id="SSF53335">
    <property type="entry name" value="S-adenosyl-L-methionine-dependent methyltransferases"/>
    <property type="match status" value="1"/>
</dbReference>
<dbReference type="Gene3D" id="3.40.50.150">
    <property type="entry name" value="Vaccinia Virus protein VP39"/>
    <property type="match status" value="1"/>
</dbReference>
<sequence>MNLPTLGRFVIPNVVGTHFLLQEGDKVADFGAGSGFFIPFLATAVGQSGRVFACEIQRPLVEKLGNFARLKGFSNVDPLWCDLEVSGGIKIPTAYLDAGILVNTLFQLEDKITAIIEIGRTLRSGGVLQVVDWMESFAGLGPTTESVITKSATIALLEDHDFILEREYPAGDHHYGLAFRKL</sequence>
<evidence type="ECO:0000259" key="1">
    <source>
        <dbReference type="Pfam" id="PF08241"/>
    </source>
</evidence>
<accession>A0A2M7IPF0</accession>
<dbReference type="GO" id="GO:0008757">
    <property type="term" value="F:S-adenosylmethionine-dependent methyltransferase activity"/>
    <property type="evidence" value="ECO:0007669"/>
    <property type="project" value="InterPro"/>
</dbReference>
<dbReference type="EMBL" id="PFHR01000055">
    <property type="protein sequence ID" value="PIW97193.1"/>
    <property type="molecule type" value="Genomic_DNA"/>
</dbReference>
<name>A0A2M7IPF0_9BACT</name>
<feature type="domain" description="Methyltransferase type 11" evidence="1">
    <location>
        <begin position="29"/>
        <end position="128"/>
    </location>
</feature>
<dbReference type="Pfam" id="PF08241">
    <property type="entry name" value="Methyltransf_11"/>
    <property type="match status" value="1"/>
</dbReference>
<dbReference type="Proteomes" id="UP000230837">
    <property type="component" value="Unassembled WGS sequence"/>
</dbReference>
<dbReference type="InterPro" id="IPR013216">
    <property type="entry name" value="Methyltransf_11"/>
</dbReference>
<comment type="caution">
    <text evidence="2">The sequence shown here is derived from an EMBL/GenBank/DDBJ whole genome shotgun (WGS) entry which is preliminary data.</text>
</comment>
<reference evidence="3" key="1">
    <citation type="submission" date="2017-09" db="EMBL/GenBank/DDBJ databases">
        <title>Depth-based differentiation of microbial function through sediment-hosted aquifers and enrichment of novel symbionts in the deep terrestrial subsurface.</title>
        <authorList>
            <person name="Probst A.J."/>
            <person name="Ladd B."/>
            <person name="Jarett J.K."/>
            <person name="Geller-Mcgrath D.E."/>
            <person name="Sieber C.M.K."/>
            <person name="Emerson J.B."/>
            <person name="Anantharaman K."/>
            <person name="Thomas B.C."/>
            <person name="Malmstrom R."/>
            <person name="Stieglmeier M."/>
            <person name="Klingl A."/>
            <person name="Woyke T."/>
            <person name="Ryan C.M."/>
            <person name="Banfield J.F."/>
        </authorList>
    </citation>
    <scope>NUCLEOTIDE SEQUENCE [LARGE SCALE GENOMIC DNA]</scope>
</reference>
<gene>
    <name evidence="2" type="ORF">COZ82_00905</name>
</gene>
<dbReference type="CDD" id="cd02440">
    <property type="entry name" value="AdoMet_MTases"/>
    <property type="match status" value="1"/>
</dbReference>
<evidence type="ECO:0000313" key="2">
    <source>
        <dbReference type="EMBL" id="PIW97193.1"/>
    </source>
</evidence>
<organism evidence="2 3">
    <name type="scientific">Candidatus Kaiserbacteria bacterium CG_4_8_14_3_um_filter_38_9</name>
    <dbReference type="NCBI Taxonomy" id="1974599"/>
    <lineage>
        <taxon>Bacteria</taxon>
        <taxon>Candidatus Kaiseribacteriota</taxon>
    </lineage>
</organism>
<evidence type="ECO:0000313" key="3">
    <source>
        <dbReference type="Proteomes" id="UP000230837"/>
    </source>
</evidence>
<dbReference type="AlphaFoldDB" id="A0A2M7IPF0"/>
<proteinExistence type="predicted"/>
<protein>
    <recommendedName>
        <fullName evidence="1">Methyltransferase type 11 domain-containing protein</fullName>
    </recommendedName>
</protein>
<dbReference type="InterPro" id="IPR029063">
    <property type="entry name" value="SAM-dependent_MTases_sf"/>
</dbReference>